<dbReference type="HOGENOM" id="CLU_773238_0_0_10"/>
<dbReference type="STRING" id="694427.Palpr_1033"/>
<organism evidence="1 2">
    <name type="scientific">Paludibacter propionicigenes (strain DSM 17365 / JCM 13257 / WB4)</name>
    <dbReference type="NCBI Taxonomy" id="694427"/>
    <lineage>
        <taxon>Bacteria</taxon>
        <taxon>Pseudomonadati</taxon>
        <taxon>Bacteroidota</taxon>
        <taxon>Bacteroidia</taxon>
        <taxon>Bacteroidales</taxon>
        <taxon>Paludibacteraceae</taxon>
        <taxon>Paludibacter</taxon>
    </lineage>
</organism>
<keyword evidence="2" id="KW-1185">Reference proteome</keyword>
<sequence length="373" mass="41751">MSYLKNTCLVLLLIATFNNCTEIYNPNIISDTKALIVEGLITNEAGPYTIRLTEAVTFSSDSIIDSKNVTGAKLTITDSEDQTYMLTEPKAGNYVTPVNFTPKVGNSYKLHITTKDGNKYESNEETLLPPQTYDSIHVIHATESYMDNNNLKNAEGANVLVDLFKSISKSDIVPACRFSNKITVQYRYTMPVYDDAGNITPYFHWNYFGWRTFNLNDIENITPEKSTSASPLIKNHSIGFTPFSPLNYGFIMPIQAPLVLYLRVNQYTVNNDSYRYFKTANSQLSASGKLFDPITTQLQGNLRCVSNSSKIILGLFEVSSVMHHAFVVNGSQLSENVSIRKAPVIDIPADKAFSEKVDEINGTATPLPNWWEH</sequence>
<reference evidence="1 2" key="2">
    <citation type="journal article" date="2011" name="Stand. Genomic Sci.">
        <title>Complete genome sequence of Paludibacter propionicigenes type strain (WB4).</title>
        <authorList>
            <person name="Gronow S."/>
            <person name="Munk C."/>
            <person name="Lapidus A."/>
            <person name="Nolan M."/>
            <person name="Lucas S."/>
            <person name="Hammon N."/>
            <person name="Deshpande S."/>
            <person name="Cheng J.F."/>
            <person name="Tapia R."/>
            <person name="Han C."/>
            <person name="Goodwin L."/>
            <person name="Pitluck S."/>
            <person name="Liolios K."/>
            <person name="Ivanova N."/>
            <person name="Mavromatis K."/>
            <person name="Mikhailova N."/>
            <person name="Pati A."/>
            <person name="Chen A."/>
            <person name="Palaniappan K."/>
            <person name="Land M."/>
            <person name="Hauser L."/>
            <person name="Chang Y.J."/>
            <person name="Jeffries C.D."/>
            <person name="Brambilla E."/>
            <person name="Rohde M."/>
            <person name="Goker M."/>
            <person name="Detter J.C."/>
            <person name="Woyke T."/>
            <person name="Bristow J."/>
            <person name="Eisen J.A."/>
            <person name="Markowitz V."/>
            <person name="Hugenholtz P."/>
            <person name="Kyrpides N.C."/>
            <person name="Klenk H.P."/>
        </authorList>
    </citation>
    <scope>NUCLEOTIDE SEQUENCE [LARGE SCALE GENOMIC DNA]</scope>
    <source>
        <strain evidence="2">DSM 17365 / JCM 13257 / WB4</strain>
    </source>
</reference>
<evidence type="ECO:0000313" key="2">
    <source>
        <dbReference type="Proteomes" id="UP000008718"/>
    </source>
</evidence>
<dbReference type="InterPro" id="IPR025345">
    <property type="entry name" value="DUF4249"/>
</dbReference>
<proteinExistence type="predicted"/>
<dbReference type="EMBL" id="CP002345">
    <property type="protein sequence ID" value="ADQ79182.1"/>
    <property type="molecule type" value="Genomic_DNA"/>
</dbReference>
<dbReference type="eggNOG" id="ENOG50308MI">
    <property type="taxonomic scope" value="Bacteria"/>
</dbReference>
<accession>E4T388</accession>
<dbReference type="Proteomes" id="UP000008718">
    <property type="component" value="Chromosome"/>
</dbReference>
<dbReference type="Pfam" id="PF14054">
    <property type="entry name" value="DUF4249"/>
    <property type="match status" value="1"/>
</dbReference>
<protein>
    <submittedName>
        <fullName evidence="1">Uncharacterized protein</fullName>
    </submittedName>
</protein>
<evidence type="ECO:0000313" key="1">
    <source>
        <dbReference type="EMBL" id="ADQ79182.1"/>
    </source>
</evidence>
<gene>
    <name evidence="1" type="ordered locus">Palpr_1033</name>
</gene>
<dbReference type="KEGG" id="ppn:Palpr_1033"/>
<dbReference type="RefSeq" id="WP_013444551.1">
    <property type="nucleotide sequence ID" value="NC_014734.1"/>
</dbReference>
<name>E4T388_PALPW</name>
<dbReference type="AlphaFoldDB" id="E4T388"/>
<reference key="1">
    <citation type="submission" date="2010-11" db="EMBL/GenBank/DDBJ databases">
        <title>The complete genome of Paludibacter propionicigenes DSM 17365.</title>
        <authorList>
            <consortium name="US DOE Joint Genome Institute (JGI-PGF)"/>
            <person name="Lucas S."/>
            <person name="Copeland A."/>
            <person name="Lapidus A."/>
            <person name="Bruce D."/>
            <person name="Goodwin L."/>
            <person name="Pitluck S."/>
            <person name="Kyrpides N."/>
            <person name="Mavromatis K."/>
            <person name="Ivanova N."/>
            <person name="Munk A.C."/>
            <person name="Brettin T."/>
            <person name="Detter J.C."/>
            <person name="Han C."/>
            <person name="Tapia R."/>
            <person name="Land M."/>
            <person name="Hauser L."/>
            <person name="Markowitz V."/>
            <person name="Cheng J.-F."/>
            <person name="Hugenholtz P."/>
            <person name="Woyke T."/>
            <person name="Wu D."/>
            <person name="Gronow S."/>
            <person name="Wellnitz S."/>
            <person name="Brambilla E."/>
            <person name="Klenk H.-P."/>
            <person name="Eisen J.A."/>
        </authorList>
    </citation>
    <scope>NUCLEOTIDE SEQUENCE</scope>
    <source>
        <strain>WB4</strain>
    </source>
</reference>